<evidence type="ECO:0000256" key="2">
    <source>
        <dbReference type="ARBA" id="ARBA00022723"/>
    </source>
</evidence>
<dbReference type="Gene3D" id="1.10.760.10">
    <property type="entry name" value="Cytochrome c-like domain"/>
    <property type="match status" value="1"/>
</dbReference>
<organism evidence="7 8">
    <name type="scientific">Methylocystis rosea</name>
    <dbReference type="NCBI Taxonomy" id="173366"/>
    <lineage>
        <taxon>Bacteria</taxon>
        <taxon>Pseudomonadati</taxon>
        <taxon>Pseudomonadota</taxon>
        <taxon>Alphaproteobacteria</taxon>
        <taxon>Hyphomicrobiales</taxon>
        <taxon>Methylocystaceae</taxon>
        <taxon>Methylocystis</taxon>
    </lineage>
</organism>
<evidence type="ECO:0000256" key="4">
    <source>
        <dbReference type="PROSITE-ProRule" id="PRU00433"/>
    </source>
</evidence>
<dbReference type="Proteomes" id="UP000273982">
    <property type="component" value="Chromosome"/>
</dbReference>
<feature type="signal peptide" evidence="5">
    <location>
        <begin position="1"/>
        <end position="23"/>
    </location>
</feature>
<keyword evidence="2 4" id="KW-0479">Metal-binding</keyword>
<dbReference type="EMBL" id="CP034086">
    <property type="protein sequence ID" value="AZG77169.1"/>
    <property type="molecule type" value="Genomic_DNA"/>
</dbReference>
<dbReference type="SUPFAM" id="SSF46626">
    <property type="entry name" value="Cytochrome c"/>
    <property type="match status" value="1"/>
</dbReference>
<keyword evidence="5" id="KW-0732">Signal</keyword>
<proteinExistence type="predicted"/>
<dbReference type="KEGG" id="mros:EHO51_10725"/>
<dbReference type="GO" id="GO:0009055">
    <property type="term" value="F:electron transfer activity"/>
    <property type="evidence" value="ECO:0007669"/>
    <property type="project" value="InterPro"/>
</dbReference>
<keyword evidence="1 4" id="KW-0349">Heme</keyword>
<dbReference type="InterPro" id="IPR036909">
    <property type="entry name" value="Cyt_c-like_dom_sf"/>
</dbReference>
<dbReference type="PROSITE" id="PS51007">
    <property type="entry name" value="CYTC"/>
    <property type="match status" value="1"/>
</dbReference>
<dbReference type="InterPro" id="IPR009056">
    <property type="entry name" value="Cyt_c-like_dom"/>
</dbReference>
<name>A0A3G8M599_9HYPH</name>
<evidence type="ECO:0000256" key="3">
    <source>
        <dbReference type="ARBA" id="ARBA00023004"/>
    </source>
</evidence>
<dbReference type="GO" id="GO:0020037">
    <property type="term" value="F:heme binding"/>
    <property type="evidence" value="ECO:0007669"/>
    <property type="project" value="InterPro"/>
</dbReference>
<sequence>MMIRFAPLAIMTCLLLAAGAAAAKAPIDAQLLKRGRVIAQENCGRCHAVGPRGVSANPKSPPFRDLARKYPLHNLEEALAEGIVVGHEGVEMPPFRLSAAQIEALLAYLNSVQR</sequence>
<accession>A0A3G8M599</accession>
<evidence type="ECO:0000313" key="8">
    <source>
        <dbReference type="Proteomes" id="UP000273982"/>
    </source>
</evidence>
<evidence type="ECO:0000259" key="6">
    <source>
        <dbReference type="PROSITE" id="PS51007"/>
    </source>
</evidence>
<gene>
    <name evidence="7" type="ORF">EHO51_10725</name>
</gene>
<dbReference type="GO" id="GO:0046872">
    <property type="term" value="F:metal ion binding"/>
    <property type="evidence" value="ECO:0007669"/>
    <property type="project" value="UniProtKB-KW"/>
</dbReference>
<dbReference type="AlphaFoldDB" id="A0A3G8M599"/>
<feature type="domain" description="Cytochrome c" evidence="6">
    <location>
        <begin position="30"/>
        <end position="113"/>
    </location>
</feature>
<dbReference type="Pfam" id="PF00034">
    <property type="entry name" value="Cytochrom_C"/>
    <property type="match status" value="1"/>
</dbReference>
<feature type="chain" id="PRO_5017926070" evidence="5">
    <location>
        <begin position="24"/>
        <end position="114"/>
    </location>
</feature>
<evidence type="ECO:0000313" key="7">
    <source>
        <dbReference type="EMBL" id="AZG77169.1"/>
    </source>
</evidence>
<evidence type="ECO:0000256" key="5">
    <source>
        <dbReference type="SAM" id="SignalP"/>
    </source>
</evidence>
<reference evidence="7 8" key="1">
    <citation type="submission" date="2018-11" db="EMBL/GenBank/DDBJ databases">
        <title>Genome squencing of methanotrophic bacteria isolated from alkaline groundwater in Korea.</title>
        <authorList>
            <person name="Nguyen L.N."/>
        </authorList>
    </citation>
    <scope>NUCLEOTIDE SEQUENCE [LARGE SCALE GENOMIC DNA]</scope>
    <source>
        <strain evidence="7 8">GW6</strain>
    </source>
</reference>
<evidence type="ECO:0000256" key="1">
    <source>
        <dbReference type="ARBA" id="ARBA00022617"/>
    </source>
</evidence>
<protein>
    <submittedName>
        <fullName evidence="7">Cytochrome c</fullName>
    </submittedName>
</protein>
<keyword evidence="3 4" id="KW-0408">Iron</keyword>